<keyword evidence="2" id="KW-1185">Reference proteome</keyword>
<comment type="caution">
    <text evidence="1">The sequence shown here is derived from an EMBL/GenBank/DDBJ whole genome shotgun (WGS) entry which is preliminary data.</text>
</comment>
<dbReference type="Proteomes" id="UP001189429">
    <property type="component" value="Unassembled WGS sequence"/>
</dbReference>
<gene>
    <name evidence="1" type="ORF">PCOR1329_LOCUS58210</name>
</gene>
<name>A0ABN9VL16_9DINO</name>
<protein>
    <recommendedName>
        <fullName evidence="3">Protein xylosyltransferase</fullName>
    </recommendedName>
</protein>
<evidence type="ECO:0000313" key="1">
    <source>
        <dbReference type="EMBL" id="CAK0872856.1"/>
    </source>
</evidence>
<accession>A0ABN9VL16</accession>
<evidence type="ECO:0000313" key="2">
    <source>
        <dbReference type="Proteomes" id="UP001189429"/>
    </source>
</evidence>
<reference evidence="1" key="1">
    <citation type="submission" date="2023-10" db="EMBL/GenBank/DDBJ databases">
        <authorList>
            <person name="Chen Y."/>
            <person name="Shah S."/>
            <person name="Dougan E. K."/>
            <person name="Thang M."/>
            <person name="Chan C."/>
        </authorList>
    </citation>
    <scope>NUCLEOTIDE SEQUENCE [LARGE SCALE GENOMIC DNA]</scope>
</reference>
<proteinExistence type="predicted"/>
<dbReference type="EMBL" id="CAUYUJ010017212">
    <property type="protein sequence ID" value="CAK0872856.1"/>
    <property type="molecule type" value="Genomic_DNA"/>
</dbReference>
<organism evidence="1 2">
    <name type="scientific">Prorocentrum cordatum</name>
    <dbReference type="NCBI Taxonomy" id="2364126"/>
    <lineage>
        <taxon>Eukaryota</taxon>
        <taxon>Sar</taxon>
        <taxon>Alveolata</taxon>
        <taxon>Dinophyceae</taxon>
        <taxon>Prorocentrales</taxon>
        <taxon>Prorocentraceae</taxon>
        <taxon>Prorocentrum</taxon>
    </lineage>
</organism>
<evidence type="ECO:0008006" key="3">
    <source>
        <dbReference type="Google" id="ProtNLM"/>
    </source>
</evidence>
<sequence length="296" mass="33684">MQSQVLLVSFASGHRFEEAQQRLDESLETAEIDAHWRWNSSSFKSGPHGKWHRRHSNVNFRRGGAWKPYIILQAMMRVREGDWVIYHDSSQYFPAGFSSSVRPLLAWLESQRHTNQCECIAAVRLRQQVQHEWLQKCSPTWAPYGLNPGPEPPMSTLCSMLHRIGACGLSDGADSGQRDEECCTRIAEAPMLQNSWSIWRKGPAGLQFVREWLRHAEDPEVLPHLPFGEQTLEELLLYKLHARLGLRALWAPSLYAQHWSEEHDLAHFGPLAFGRNDGTPFKSAATKGVVTPGRGL</sequence>